<keyword evidence="3" id="KW-1185">Reference proteome</keyword>
<name>A0ABW0VPE9_9ACTN</name>
<feature type="compositionally biased region" description="Low complexity" evidence="1">
    <location>
        <begin position="6"/>
        <end position="15"/>
    </location>
</feature>
<sequence>MRAQHAKQAQAQVQARPEPEPGPEPSDAAAGRVGRARRPAWLPGPRALAAGGAILAAQVCALGLGIADAHAATTPAGPAGLIGPAEAGRSGAVRSGAVRSGGGDAGGTAGAPGSAAPSGRAEDPGLLGQLADTAAPVLEQPAASVEQVLQDRIRTDGLPLPGQVAGVPDAFAIASGLVPGVPPQSRGADDPRASRSTAGPDTASPTGPGAVVPVQRTAAAAAVPAVDGHPAEVRPAPARPDGSPAEPDAAATDDLALAAATPAARPDGGDTGTAVLAPIAAGLLLTGAAMYKHRGLPAGH</sequence>
<reference evidence="3" key="1">
    <citation type="journal article" date="2019" name="Int. J. Syst. Evol. Microbiol.">
        <title>The Global Catalogue of Microorganisms (GCM) 10K type strain sequencing project: providing services to taxonomists for standard genome sequencing and annotation.</title>
        <authorList>
            <consortium name="The Broad Institute Genomics Platform"/>
            <consortium name="The Broad Institute Genome Sequencing Center for Infectious Disease"/>
            <person name="Wu L."/>
            <person name="Ma J."/>
        </authorList>
    </citation>
    <scope>NUCLEOTIDE SEQUENCE [LARGE SCALE GENOMIC DNA]</scope>
    <source>
        <strain evidence="3">CGMCC 4.1622</strain>
    </source>
</reference>
<evidence type="ECO:0000313" key="3">
    <source>
        <dbReference type="Proteomes" id="UP001596066"/>
    </source>
</evidence>
<feature type="region of interest" description="Disordered" evidence="1">
    <location>
        <begin position="177"/>
        <end position="270"/>
    </location>
</feature>
<evidence type="ECO:0000313" key="2">
    <source>
        <dbReference type="EMBL" id="MFC5646021.1"/>
    </source>
</evidence>
<accession>A0ABW0VPE9</accession>
<dbReference type="EMBL" id="JBHSOC010000088">
    <property type="protein sequence ID" value="MFC5646021.1"/>
    <property type="molecule type" value="Genomic_DNA"/>
</dbReference>
<feature type="region of interest" description="Disordered" evidence="1">
    <location>
        <begin position="1"/>
        <end position="37"/>
    </location>
</feature>
<gene>
    <name evidence="2" type="ORF">ACFPZF_32300</name>
</gene>
<proteinExistence type="predicted"/>
<feature type="compositionally biased region" description="Polar residues" evidence="1">
    <location>
        <begin position="194"/>
        <end position="205"/>
    </location>
</feature>
<feature type="region of interest" description="Disordered" evidence="1">
    <location>
        <begin position="92"/>
        <end position="126"/>
    </location>
</feature>
<feature type="compositionally biased region" description="Low complexity" evidence="1">
    <location>
        <begin position="210"/>
        <end position="228"/>
    </location>
</feature>
<feature type="compositionally biased region" description="Low complexity" evidence="1">
    <location>
        <begin position="244"/>
        <end position="266"/>
    </location>
</feature>
<protein>
    <submittedName>
        <fullName evidence="2">Uncharacterized protein</fullName>
    </submittedName>
</protein>
<comment type="caution">
    <text evidence="2">The sequence shown here is derived from an EMBL/GenBank/DDBJ whole genome shotgun (WGS) entry which is preliminary data.</text>
</comment>
<dbReference type="RefSeq" id="WP_380232292.1">
    <property type="nucleotide sequence ID" value="NZ_JBHSOC010000088.1"/>
</dbReference>
<evidence type="ECO:0000256" key="1">
    <source>
        <dbReference type="SAM" id="MobiDB-lite"/>
    </source>
</evidence>
<organism evidence="2 3">
    <name type="scientific">Kitasatospora cinereorecta</name>
    <dbReference type="NCBI Taxonomy" id="285560"/>
    <lineage>
        <taxon>Bacteria</taxon>
        <taxon>Bacillati</taxon>
        <taxon>Actinomycetota</taxon>
        <taxon>Actinomycetes</taxon>
        <taxon>Kitasatosporales</taxon>
        <taxon>Streptomycetaceae</taxon>
        <taxon>Kitasatospora</taxon>
    </lineage>
</organism>
<feature type="compositionally biased region" description="Gly residues" evidence="1">
    <location>
        <begin position="99"/>
        <end position="110"/>
    </location>
</feature>
<dbReference type="Proteomes" id="UP001596066">
    <property type="component" value="Unassembled WGS sequence"/>
</dbReference>
<feature type="compositionally biased region" description="Low complexity" evidence="1">
    <location>
        <begin position="28"/>
        <end position="37"/>
    </location>
</feature>